<dbReference type="GO" id="GO:0046872">
    <property type="term" value="F:metal ion binding"/>
    <property type="evidence" value="ECO:0007669"/>
    <property type="project" value="UniProtKB-KW"/>
</dbReference>
<evidence type="ECO:0000256" key="7">
    <source>
        <dbReference type="ARBA" id="ARBA00023080"/>
    </source>
</evidence>
<organism evidence="13 14">
    <name type="scientific">Leptospira noguchii</name>
    <dbReference type="NCBI Taxonomy" id="28182"/>
    <lineage>
        <taxon>Bacteria</taxon>
        <taxon>Pseudomonadati</taxon>
        <taxon>Spirochaetota</taxon>
        <taxon>Spirochaetia</taxon>
        <taxon>Leptospirales</taxon>
        <taxon>Leptospiraceae</taxon>
        <taxon>Leptospira</taxon>
    </lineage>
</organism>
<protein>
    <recommendedName>
        <fullName evidence="9">Cyclic GMP-AMP synthase</fullName>
    </recommendedName>
</protein>
<name>A0AAE9GE53_9LEPT</name>
<keyword evidence="7" id="KW-0546">Nucleotide metabolism</keyword>
<dbReference type="GO" id="GO:0016779">
    <property type="term" value="F:nucleotidyltransferase activity"/>
    <property type="evidence" value="ECO:0007669"/>
    <property type="project" value="UniProtKB-KW"/>
</dbReference>
<dbReference type="RefSeq" id="WP_243815666.1">
    <property type="nucleotide sequence ID" value="NZ_CP091957.1"/>
</dbReference>
<dbReference type="Proteomes" id="UP000829829">
    <property type="component" value="Chromosome 1"/>
</dbReference>
<keyword evidence="4" id="KW-0547">Nucleotide-binding</keyword>
<reference evidence="13" key="1">
    <citation type="submission" date="2022-02" db="EMBL/GenBank/DDBJ databases">
        <title>The genetically variable rfb locus in Leptospira is a mobile cassette and a molecular signature of serovar identity.</title>
        <authorList>
            <person name="Nieves C."/>
            <person name="Vincent A.T."/>
            <person name="Zarantonelli L."/>
            <person name="Picardeau M."/>
            <person name="Veyrier F.J."/>
            <person name="Buschiazzo A."/>
        </authorList>
    </citation>
    <scope>NUCLEOTIDE SEQUENCE</scope>
    <source>
        <strain evidence="13">IP1512017</strain>
    </source>
</reference>
<proteinExistence type="predicted"/>
<evidence type="ECO:0000256" key="2">
    <source>
        <dbReference type="ARBA" id="ARBA00022695"/>
    </source>
</evidence>
<feature type="coiled-coil region" evidence="11">
    <location>
        <begin position="251"/>
        <end position="278"/>
    </location>
</feature>
<evidence type="ECO:0000256" key="6">
    <source>
        <dbReference type="ARBA" id="ARBA00022842"/>
    </source>
</evidence>
<evidence type="ECO:0000256" key="4">
    <source>
        <dbReference type="ARBA" id="ARBA00022741"/>
    </source>
</evidence>
<evidence type="ECO:0000256" key="10">
    <source>
        <dbReference type="ARBA" id="ARBA00048304"/>
    </source>
</evidence>
<dbReference type="GO" id="GO:0051607">
    <property type="term" value="P:defense response to virus"/>
    <property type="evidence" value="ECO:0007669"/>
    <property type="project" value="UniProtKB-KW"/>
</dbReference>
<keyword evidence="6" id="KW-0460">Magnesium</keyword>
<evidence type="ECO:0000313" key="13">
    <source>
        <dbReference type="EMBL" id="UOG57200.1"/>
    </source>
</evidence>
<dbReference type="Pfam" id="PF21654">
    <property type="entry name" value="DncV-like_NTFase"/>
    <property type="match status" value="1"/>
</dbReference>
<evidence type="ECO:0000313" key="14">
    <source>
        <dbReference type="Proteomes" id="UP000829829"/>
    </source>
</evidence>
<keyword evidence="11" id="KW-0175">Coiled coil</keyword>
<evidence type="ECO:0000256" key="1">
    <source>
        <dbReference type="ARBA" id="ARBA00022679"/>
    </source>
</evidence>
<dbReference type="EMBL" id="CP091957">
    <property type="protein sequence ID" value="UOG57200.1"/>
    <property type="molecule type" value="Genomic_DNA"/>
</dbReference>
<comment type="catalytic activity">
    <reaction evidence="10">
        <text>GTP + ATP = 3',3'-cGAMP + 2 diphosphate</text>
        <dbReference type="Rhea" id="RHEA:35647"/>
        <dbReference type="ChEBI" id="CHEBI:30616"/>
        <dbReference type="ChEBI" id="CHEBI:33019"/>
        <dbReference type="ChEBI" id="CHEBI:37565"/>
        <dbReference type="ChEBI" id="CHEBI:71501"/>
    </reaction>
    <physiologicalReaction direction="left-to-right" evidence="10">
        <dbReference type="Rhea" id="RHEA:35648"/>
    </physiologicalReaction>
</comment>
<evidence type="ECO:0000256" key="11">
    <source>
        <dbReference type="SAM" id="Coils"/>
    </source>
</evidence>
<dbReference type="AlphaFoldDB" id="A0AAE9GE53"/>
<evidence type="ECO:0000256" key="3">
    <source>
        <dbReference type="ARBA" id="ARBA00022723"/>
    </source>
</evidence>
<evidence type="ECO:0000256" key="8">
    <source>
        <dbReference type="ARBA" id="ARBA00023118"/>
    </source>
</evidence>
<accession>A0AAE9GE53</accession>
<keyword evidence="3" id="KW-0479">Metal-binding</keyword>
<evidence type="ECO:0000259" key="12">
    <source>
        <dbReference type="Pfam" id="PF21654"/>
    </source>
</evidence>
<keyword evidence="1" id="KW-0808">Transferase</keyword>
<sequence length="318" mass="36910">MADLDKQFQVYKSNISVSNSKETSLRTSRDNIRDTIKEYFSKELSIAKPKFWQQGSFSFRTMIRPIDGEIDVDDGIYLQHLSSEKSDWPKTKEIRQLLLDAVEDVTNSKPEDKSNCVRVIYKNDYHIDLPIYAESKGTYYLSTYSDGDGWIPSDPKALKDWFYNKKGILGAQLQPCIKYLKAWGDFVSCDLTGIMYTILSAEHLHVKEDRDDICFVKTVENIVNHLTIYQTIKRPVIPYEDLIDSWSKNKIDRVISQLEKLRDKGKDALNESNNKKANEIWQSLLGDRFPDSDEEEYSKNTAPNIILVKENTPKPWRL</sequence>
<evidence type="ECO:0000256" key="5">
    <source>
        <dbReference type="ARBA" id="ARBA00022840"/>
    </source>
</evidence>
<dbReference type="GO" id="GO:0005524">
    <property type="term" value="F:ATP binding"/>
    <property type="evidence" value="ECO:0007669"/>
    <property type="project" value="UniProtKB-KW"/>
</dbReference>
<dbReference type="InterPro" id="IPR048445">
    <property type="entry name" value="DncV-like_NTFase"/>
</dbReference>
<gene>
    <name evidence="13" type="ORF">MAL03_03170</name>
</gene>
<keyword evidence="8" id="KW-0051">Antiviral defense</keyword>
<evidence type="ECO:0000256" key="9">
    <source>
        <dbReference type="ARBA" id="ARBA00044145"/>
    </source>
</evidence>
<keyword evidence="5" id="KW-0067">ATP-binding</keyword>
<dbReference type="GO" id="GO:0009117">
    <property type="term" value="P:nucleotide metabolic process"/>
    <property type="evidence" value="ECO:0007669"/>
    <property type="project" value="UniProtKB-KW"/>
</dbReference>
<keyword evidence="2" id="KW-0548">Nucleotidyltransferase</keyword>
<feature type="domain" description="Cyclic GMP-AMP synthase DncV-like nucleotidyltransferase" evidence="12">
    <location>
        <begin position="49"/>
        <end position="132"/>
    </location>
</feature>